<evidence type="ECO:0000313" key="2">
    <source>
        <dbReference type="Proteomes" id="UP000256913"/>
    </source>
</evidence>
<accession>A0A3D9ZM64</accession>
<dbReference type="RefSeq" id="WP_116066508.1">
    <property type="nucleotide sequence ID" value="NZ_BONB01000001.1"/>
</dbReference>
<dbReference type="AlphaFoldDB" id="A0A3D9ZM64"/>
<evidence type="ECO:0000313" key="1">
    <source>
        <dbReference type="EMBL" id="REF94740.1"/>
    </source>
</evidence>
<protein>
    <recommendedName>
        <fullName evidence="3">YjbR protein</fullName>
    </recommendedName>
</protein>
<gene>
    <name evidence="1" type="ORF">DFJ67_0681</name>
</gene>
<sequence>MATLDDVSRLAARLPETTQVERHGNRAWSVADKVFAWERPFSKADIKRYGAAPVPAGPIVAAAVGDLAEKDAVLASGTPGLFTIPHFNGYAAVLIALAAVDEAALEAALVDAWLAKAPTRLSAAYLAAEP</sequence>
<name>A0A3D9ZM64_9ACTN</name>
<dbReference type="OrthoDB" id="954305at2"/>
<evidence type="ECO:0008006" key="3">
    <source>
        <dbReference type="Google" id="ProtNLM"/>
    </source>
</evidence>
<dbReference type="EMBL" id="QUMQ01000001">
    <property type="protein sequence ID" value="REF94740.1"/>
    <property type="molecule type" value="Genomic_DNA"/>
</dbReference>
<reference evidence="1 2" key="1">
    <citation type="submission" date="2018-08" db="EMBL/GenBank/DDBJ databases">
        <title>Sequencing the genomes of 1000 actinobacteria strains.</title>
        <authorList>
            <person name="Klenk H.-P."/>
        </authorList>
    </citation>
    <scope>NUCLEOTIDE SEQUENCE [LARGE SCALE GENOMIC DNA]</scope>
    <source>
        <strain evidence="1 2">DSM 44099</strain>
    </source>
</reference>
<keyword evidence="2" id="KW-1185">Reference proteome</keyword>
<dbReference type="Proteomes" id="UP000256913">
    <property type="component" value="Unassembled WGS sequence"/>
</dbReference>
<comment type="caution">
    <text evidence="1">The sequence shown here is derived from an EMBL/GenBank/DDBJ whole genome shotgun (WGS) entry which is preliminary data.</text>
</comment>
<organism evidence="1 2">
    <name type="scientific">Asanoa ferruginea</name>
    <dbReference type="NCBI Taxonomy" id="53367"/>
    <lineage>
        <taxon>Bacteria</taxon>
        <taxon>Bacillati</taxon>
        <taxon>Actinomycetota</taxon>
        <taxon>Actinomycetes</taxon>
        <taxon>Micromonosporales</taxon>
        <taxon>Micromonosporaceae</taxon>
        <taxon>Asanoa</taxon>
    </lineage>
</organism>
<proteinExistence type="predicted"/>